<dbReference type="PANTHER" id="PTHR12718">
    <property type="entry name" value="CELL CYCLE CONTROL PROTEIN CWF15"/>
    <property type="match status" value="1"/>
</dbReference>
<evidence type="ECO:0000256" key="3">
    <source>
        <dbReference type="ARBA" id="ARBA00023187"/>
    </source>
</evidence>
<dbReference type="PANTHER" id="PTHR12718:SF2">
    <property type="entry name" value="SPLICEOSOME-ASSOCIATED PROTEIN CWC15 HOMOLOG"/>
    <property type="match status" value="1"/>
</dbReference>
<dbReference type="GO" id="GO:0003723">
    <property type="term" value="F:RNA binding"/>
    <property type="evidence" value="ECO:0007669"/>
    <property type="project" value="TreeGrafter"/>
</dbReference>
<feature type="compositionally biased region" description="Low complexity" evidence="4">
    <location>
        <begin position="105"/>
        <end position="121"/>
    </location>
</feature>
<reference evidence="5 6" key="1">
    <citation type="journal article" date="2007" name="Nature">
        <title>Evolution of genes and genomes on the Drosophila phylogeny.</title>
        <authorList>
            <consortium name="Drosophila 12 Genomes Consortium"/>
            <person name="Clark A.G."/>
            <person name="Eisen M.B."/>
            <person name="Smith D.R."/>
            <person name="Bergman C.M."/>
            <person name="Oliver B."/>
            <person name="Markow T.A."/>
            <person name="Kaufman T.C."/>
            <person name="Kellis M."/>
            <person name="Gelbart W."/>
            <person name="Iyer V.N."/>
            <person name="Pollard D.A."/>
            <person name="Sackton T.B."/>
            <person name="Larracuente A.M."/>
            <person name="Singh N.D."/>
            <person name="Abad J.P."/>
            <person name="Abt D.N."/>
            <person name="Adryan B."/>
            <person name="Aguade M."/>
            <person name="Akashi H."/>
            <person name="Anderson W.W."/>
            <person name="Aquadro C.F."/>
            <person name="Ardell D.H."/>
            <person name="Arguello R."/>
            <person name="Artieri C.G."/>
            <person name="Barbash D.A."/>
            <person name="Barker D."/>
            <person name="Barsanti P."/>
            <person name="Batterham P."/>
            <person name="Batzoglou S."/>
            <person name="Begun D."/>
            <person name="Bhutkar A."/>
            <person name="Blanco E."/>
            <person name="Bosak S.A."/>
            <person name="Bradley R.K."/>
            <person name="Brand A.D."/>
            <person name="Brent M.R."/>
            <person name="Brooks A.N."/>
            <person name="Brown R.H."/>
            <person name="Butlin R.K."/>
            <person name="Caggese C."/>
            <person name="Calvi B.R."/>
            <person name="Bernardo de Carvalho A."/>
            <person name="Caspi A."/>
            <person name="Castrezana S."/>
            <person name="Celniker S.E."/>
            <person name="Chang J.L."/>
            <person name="Chapple C."/>
            <person name="Chatterji S."/>
            <person name="Chinwalla A."/>
            <person name="Civetta A."/>
            <person name="Clifton S.W."/>
            <person name="Comeron J.M."/>
            <person name="Costello J.C."/>
            <person name="Coyne J.A."/>
            <person name="Daub J."/>
            <person name="David R.G."/>
            <person name="Delcher A.L."/>
            <person name="Delehaunty K."/>
            <person name="Do C.B."/>
            <person name="Ebling H."/>
            <person name="Edwards K."/>
            <person name="Eickbush T."/>
            <person name="Evans J.D."/>
            <person name="Filipski A."/>
            <person name="Findeiss S."/>
            <person name="Freyhult E."/>
            <person name="Fulton L."/>
            <person name="Fulton R."/>
            <person name="Garcia A.C."/>
            <person name="Gardiner A."/>
            <person name="Garfield D.A."/>
            <person name="Garvin B.E."/>
            <person name="Gibson G."/>
            <person name="Gilbert D."/>
            <person name="Gnerre S."/>
            <person name="Godfrey J."/>
            <person name="Good R."/>
            <person name="Gotea V."/>
            <person name="Gravely B."/>
            <person name="Greenberg A.J."/>
            <person name="Griffiths-Jones S."/>
            <person name="Gross S."/>
            <person name="Guigo R."/>
            <person name="Gustafson E.A."/>
            <person name="Haerty W."/>
            <person name="Hahn M.W."/>
            <person name="Halligan D.L."/>
            <person name="Halpern A.L."/>
            <person name="Halter G.M."/>
            <person name="Han M.V."/>
            <person name="Heger A."/>
            <person name="Hillier L."/>
            <person name="Hinrichs A.S."/>
            <person name="Holmes I."/>
            <person name="Hoskins R.A."/>
            <person name="Hubisz M.J."/>
            <person name="Hultmark D."/>
            <person name="Huntley M.A."/>
            <person name="Jaffe D.B."/>
            <person name="Jagadeeshan S."/>
            <person name="Jeck W.R."/>
            <person name="Johnson J."/>
            <person name="Jones C.D."/>
            <person name="Jordan W.C."/>
            <person name="Karpen G.H."/>
            <person name="Kataoka E."/>
            <person name="Keightley P.D."/>
            <person name="Kheradpour P."/>
            <person name="Kirkness E.F."/>
            <person name="Koerich L.B."/>
            <person name="Kristiansen K."/>
            <person name="Kudrna D."/>
            <person name="Kulathinal R.J."/>
            <person name="Kumar S."/>
            <person name="Kwok R."/>
            <person name="Lander E."/>
            <person name="Langley C.H."/>
            <person name="Lapoint R."/>
            <person name="Lazzaro B.P."/>
            <person name="Lee S.J."/>
            <person name="Levesque L."/>
            <person name="Li R."/>
            <person name="Lin C.F."/>
            <person name="Lin M.F."/>
            <person name="Lindblad-Toh K."/>
            <person name="Llopart A."/>
            <person name="Long M."/>
            <person name="Low L."/>
            <person name="Lozovsky E."/>
            <person name="Lu J."/>
            <person name="Luo M."/>
            <person name="Machado C.A."/>
            <person name="Makalowski W."/>
            <person name="Marzo M."/>
            <person name="Matsuda M."/>
            <person name="Matzkin L."/>
            <person name="McAllister B."/>
            <person name="McBride C.S."/>
            <person name="McKernan B."/>
            <person name="McKernan K."/>
            <person name="Mendez-Lago M."/>
            <person name="Minx P."/>
            <person name="Mollenhauer M.U."/>
            <person name="Montooth K."/>
            <person name="Mount S.M."/>
            <person name="Mu X."/>
            <person name="Myers E."/>
            <person name="Negre B."/>
            <person name="Newfeld S."/>
            <person name="Nielsen R."/>
            <person name="Noor M.A."/>
            <person name="O'Grady P."/>
            <person name="Pachter L."/>
            <person name="Papaceit M."/>
            <person name="Parisi M.J."/>
            <person name="Parisi M."/>
            <person name="Parts L."/>
            <person name="Pedersen J.S."/>
            <person name="Pesole G."/>
            <person name="Phillippy A.M."/>
            <person name="Ponting C.P."/>
            <person name="Pop M."/>
            <person name="Porcelli D."/>
            <person name="Powell J.R."/>
            <person name="Prohaska S."/>
            <person name="Pruitt K."/>
            <person name="Puig M."/>
            <person name="Quesneville H."/>
            <person name="Ram K.R."/>
            <person name="Rand D."/>
            <person name="Rasmussen M.D."/>
            <person name="Reed L.K."/>
            <person name="Reenan R."/>
            <person name="Reily A."/>
            <person name="Remington K.A."/>
            <person name="Rieger T.T."/>
            <person name="Ritchie M.G."/>
            <person name="Robin C."/>
            <person name="Rogers Y.H."/>
            <person name="Rohde C."/>
            <person name="Rozas J."/>
            <person name="Rubenfield M.J."/>
            <person name="Ruiz A."/>
            <person name="Russo S."/>
            <person name="Salzberg S.L."/>
            <person name="Sanchez-Gracia A."/>
            <person name="Saranga D.J."/>
            <person name="Sato H."/>
            <person name="Schaeffer S.W."/>
            <person name="Schatz M.C."/>
            <person name="Schlenke T."/>
            <person name="Schwartz R."/>
            <person name="Segarra C."/>
            <person name="Singh R.S."/>
            <person name="Sirot L."/>
            <person name="Sirota M."/>
            <person name="Sisneros N.B."/>
            <person name="Smith C.D."/>
            <person name="Smith T.F."/>
            <person name="Spieth J."/>
            <person name="Stage D.E."/>
            <person name="Stark A."/>
            <person name="Stephan W."/>
            <person name="Strausberg R.L."/>
            <person name="Strempel S."/>
            <person name="Sturgill D."/>
            <person name="Sutton G."/>
            <person name="Sutton G.G."/>
            <person name="Tao W."/>
            <person name="Teichmann S."/>
            <person name="Tobari Y.N."/>
            <person name="Tomimura Y."/>
            <person name="Tsolas J.M."/>
            <person name="Valente V.L."/>
            <person name="Venter E."/>
            <person name="Venter J.C."/>
            <person name="Vicario S."/>
            <person name="Vieira F.G."/>
            <person name="Vilella A.J."/>
            <person name="Villasante A."/>
            <person name="Walenz B."/>
            <person name="Wang J."/>
            <person name="Wasserman M."/>
            <person name="Watts T."/>
            <person name="Wilson D."/>
            <person name="Wilson R.K."/>
            <person name="Wing R.A."/>
            <person name="Wolfner M.F."/>
            <person name="Wong A."/>
            <person name="Wong G.K."/>
            <person name="Wu C.I."/>
            <person name="Wu G."/>
            <person name="Yamamoto D."/>
            <person name="Yang H.P."/>
            <person name="Yang S.P."/>
            <person name="Yorke J.A."/>
            <person name="Yoshida K."/>
            <person name="Zdobnov E."/>
            <person name="Zhang P."/>
            <person name="Zhang Y."/>
            <person name="Zimin A.V."/>
            <person name="Baldwin J."/>
            <person name="Abdouelleil A."/>
            <person name="Abdulkadir J."/>
            <person name="Abebe A."/>
            <person name="Abera B."/>
            <person name="Abreu J."/>
            <person name="Acer S.C."/>
            <person name="Aftuck L."/>
            <person name="Alexander A."/>
            <person name="An P."/>
            <person name="Anderson E."/>
            <person name="Anderson S."/>
            <person name="Arachi H."/>
            <person name="Azer M."/>
            <person name="Bachantsang P."/>
            <person name="Barry A."/>
            <person name="Bayul T."/>
            <person name="Berlin A."/>
            <person name="Bessette D."/>
            <person name="Bloom T."/>
            <person name="Blye J."/>
            <person name="Boguslavskiy L."/>
            <person name="Bonnet C."/>
            <person name="Boukhgalter B."/>
            <person name="Bourzgui I."/>
            <person name="Brown A."/>
            <person name="Cahill P."/>
            <person name="Channer S."/>
            <person name="Cheshatsang Y."/>
            <person name="Chuda L."/>
            <person name="Citroen M."/>
            <person name="Collymore A."/>
            <person name="Cooke P."/>
            <person name="Costello M."/>
            <person name="D'Aco K."/>
            <person name="Daza R."/>
            <person name="De Haan G."/>
            <person name="DeGray S."/>
            <person name="DeMaso C."/>
            <person name="Dhargay N."/>
            <person name="Dooley K."/>
            <person name="Dooley E."/>
            <person name="Doricent M."/>
            <person name="Dorje P."/>
            <person name="Dorjee K."/>
            <person name="Dupes A."/>
            <person name="Elong R."/>
            <person name="Falk J."/>
            <person name="Farina A."/>
            <person name="Faro S."/>
            <person name="Ferguson D."/>
            <person name="Fisher S."/>
            <person name="Foley C.D."/>
            <person name="Franke A."/>
            <person name="Friedrich D."/>
            <person name="Gadbois L."/>
            <person name="Gearin G."/>
            <person name="Gearin C.R."/>
            <person name="Giannoukos G."/>
            <person name="Goode T."/>
            <person name="Graham J."/>
            <person name="Grandbois E."/>
            <person name="Grewal S."/>
            <person name="Gyaltsen K."/>
            <person name="Hafez N."/>
            <person name="Hagos B."/>
            <person name="Hall J."/>
            <person name="Henson C."/>
            <person name="Hollinger A."/>
            <person name="Honan T."/>
            <person name="Huard M.D."/>
            <person name="Hughes L."/>
            <person name="Hurhula B."/>
            <person name="Husby M.E."/>
            <person name="Kamat A."/>
            <person name="Kanga B."/>
            <person name="Kashin S."/>
            <person name="Khazanovich D."/>
            <person name="Kisner P."/>
            <person name="Lance K."/>
            <person name="Lara M."/>
            <person name="Lee W."/>
            <person name="Lennon N."/>
            <person name="Letendre F."/>
            <person name="LeVine R."/>
            <person name="Lipovsky A."/>
            <person name="Liu X."/>
            <person name="Liu J."/>
            <person name="Liu S."/>
            <person name="Lokyitsang T."/>
            <person name="Lokyitsang Y."/>
            <person name="Lubonja R."/>
            <person name="Lui A."/>
            <person name="MacDonald P."/>
            <person name="Magnisalis V."/>
            <person name="Maru K."/>
            <person name="Matthews C."/>
            <person name="McCusker W."/>
            <person name="McDonough S."/>
            <person name="Mehta T."/>
            <person name="Meldrim J."/>
            <person name="Meneus L."/>
            <person name="Mihai O."/>
            <person name="Mihalev A."/>
            <person name="Mihova T."/>
            <person name="Mittelman R."/>
            <person name="Mlenga V."/>
            <person name="Montmayeur A."/>
            <person name="Mulrain L."/>
            <person name="Navidi A."/>
            <person name="Naylor J."/>
            <person name="Negash T."/>
            <person name="Nguyen T."/>
            <person name="Nguyen N."/>
            <person name="Nicol R."/>
            <person name="Norbu C."/>
            <person name="Norbu N."/>
            <person name="Novod N."/>
            <person name="O'Neill B."/>
            <person name="Osman S."/>
            <person name="Markiewicz E."/>
            <person name="Oyono O.L."/>
            <person name="Patti C."/>
            <person name="Phunkhang P."/>
            <person name="Pierre F."/>
            <person name="Priest M."/>
            <person name="Raghuraman S."/>
            <person name="Rege F."/>
            <person name="Reyes R."/>
            <person name="Rise C."/>
            <person name="Rogov P."/>
            <person name="Ross K."/>
            <person name="Ryan E."/>
            <person name="Settipalli S."/>
            <person name="Shea T."/>
            <person name="Sherpa N."/>
            <person name="Shi L."/>
            <person name="Shih D."/>
            <person name="Sparrow T."/>
            <person name="Spaulding J."/>
            <person name="Stalker J."/>
            <person name="Stange-Thomann N."/>
            <person name="Stavropoulos S."/>
            <person name="Stone C."/>
            <person name="Strader C."/>
            <person name="Tesfaye S."/>
            <person name="Thomson T."/>
            <person name="Thoulutsang Y."/>
            <person name="Thoulutsang D."/>
            <person name="Topham K."/>
            <person name="Topping I."/>
            <person name="Tsamla T."/>
            <person name="Vassiliev H."/>
            <person name="Vo A."/>
            <person name="Wangchuk T."/>
            <person name="Wangdi T."/>
            <person name="Weiand M."/>
            <person name="Wilkinson J."/>
            <person name="Wilson A."/>
            <person name="Yadav S."/>
            <person name="Young G."/>
            <person name="Yu Q."/>
            <person name="Zembek L."/>
            <person name="Zhong D."/>
            <person name="Zimmer A."/>
            <person name="Zwirko Z."/>
            <person name="Jaffe D.B."/>
            <person name="Alvarez P."/>
            <person name="Brockman W."/>
            <person name="Butler J."/>
            <person name="Chin C."/>
            <person name="Gnerre S."/>
            <person name="Grabherr M."/>
            <person name="Kleber M."/>
            <person name="Mauceli E."/>
            <person name="MacCallum I."/>
        </authorList>
    </citation>
    <scope>NUCLEOTIDE SEQUENCE [LARGE SCALE GENOMIC DNA]</scope>
    <source>
        <strain evidence="6">Tucson 15287-2541.00</strain>
    </source>
</reference>
<dbReference type="GO" id="GO:0071013">
    <property type="term" value="C:catalytic step 2 spliceosome"/>
    <property type="evidence" value="ECO:0007669"/>
    <property type="project" value="TreeGrafter"/>
</dbReference>
<dbReference type="GO" id="GO:0045292">
    <property type="term" value="P:mRNA cis splicing, via spliceosome"/>
    <property type="evidence" value="ECO:0007669"/>
    <property type="project" value="TreeGrafter"/>
</dbReference>
<evidence type="ECO:0000256" key="1">
    <source>
        <dbReference type="ARBA" id="ARBA00006644"/>
    </source>
</evidence>
<evidence type="ECO:0000256" key="2">
    <source>
        <dbReference type="ARBA" id="ARBA00022664"/>
    </source>
</evidence>
<dbReference type="InParanoid" id="B4JIQ1"/>
<dbReference type="InterPro" id="IPR006973">
    <property type="entry name" value="Cwf_Cwc_15"/>
</dbReference>
<protein>
    <submittedName>
        <fullName evidence="5">GH12902</fullName>
    </submittedName>
</protein>
<dbReference type="HOGENOM" id="CLU_068312_0_1_1"/>
<organism evidence="6">
    <name type="scientific">Drosophila grimshawi</name>
    <name type="common">Hawaiian fruit fly</name>
    <name type="synonym">Idiomyia grimshawi</name>
    <dbReference type="NCBI Taxonomy" id="7222"/>
    <lineage>
        <taxon>Eukaryota</taxon>
        <taxon>Metazoa</taxon>
        <taxon>Ecdysozoa</taxon>
        <taxon>Arthropoda</taxon>
        <taxon>Hexapoda</taxon>
        <taxon>Insecta</taxon>
        <taxon>Pterygota</taxon>
        <taxon>Neoptera</taxon>
        <taxon>Endopterygota</taxon>
        <taxon>Diptera</taxon>
        <taxon>Brachycera</taxon>
        <taxon>Muscomorpha</taxon>
        <taxon>Ephydroidea</taxon>
        <taxon>Drosophilidae</taxon>
        <taxon>Drosophila</taxon>
        <taxon>Hawaiian Drosophila</taxon>
    </lineage>
</organism>
<sequence>MTTAARPTFDPARGGSGRGEKDLSALSKQYSSRDLPGHTKLKYRETGQGTSDEIRNRDFRKELEERERDARSGASSGKALPSIVRKAIEANSSASSSNKRAKFESLSQQQLLQQQQQQAAANLDADEPLDNDSSGSDSDSDDDDAALLAELHKIKQERLQETARREAEKKQEDERIRMENILSGNPLINYEPGTAASAAGRASGLGGDLKIKRRWDDDVVFKNCARSAPEKKTHFVNDALRSDFHKKFMDKYIK</sequence>
<feature type="region of interest" description="Disordered" evidence="4">
    <location>
        <begin position="1"/>
        <end position="149"/>
    </location>
</feature>
<evidence type="ECO:0000313" key="5">
    <source>
        <dbReference type="EMBL" id="EDW00498.1"/>
    </source>
</evidence>
<dbReference type="KEGG" id="dgr:6565307"/>
<evidence type="ECO:0000313" key="6">
    <source>
        <dbReference type="Proteomes" id="UP000001070"/>
    </source>
</evidence>
<dbReference type="AlphaFoldDB" id="B4JIQ1"/>
<dbReference type="EMBL" id="CH916370">
    <property type="protein sequence ID" value="EDW00498.1"/>
    <property type="molecule type" value="Genomic_DNA"/>
</dbReference>
<proteinExistence type="inferred from homology"/>
<dbReference type="eggNOG" id="KOG3228">
    <property type="taxonomic scope" value="Eukaryota"/>
</dbReference>
<dbReference type="PhylomeDB" id="B4JIQ1"/>
<keyword evidence="6" id="KW-1185">Reference proteome</keyword>
<dbReference type="FunCoup" id="B4JIQ1">
    <property type="interactions" value="2394"/>
</dbReference>
<dbReference type="Pfam" id="PF04889">
    <property type="entry name" value="Cwf_Cwc_15"/>
    <property type="match status" value="1"/>
</dbReference>
<feature type="region of interest" description="Disordered" evidence="4">
    <location>
        <begin position="155"/>
        <end position="174"/>
    </location>
</feature>
<dbReference type="OrthoDB" id="30179at2759"/>
<dbReference type="STRING" id="7222.B4JIQ1"/>
<keyword evidence="2" id="KW-0507">mRNA processing</keyword>
<dbReference type="OMA" id="KYREHGQ"/>
<comment type="similarity">
    <text evidence="1">Belongs to the CWC15 family.</text>
</comment>
<keyword evidence="3" id="KW-0508">mRNA splicing</keyword>
<accession>B4JIQ1</accession>
<dbReference type="Proteomes" id="UP000001070">
    <property type="component" value="Unassembled WGS sequence"/>
</dbReference>
<name>B4JIQ1_DROGR</name>
<evidence type="ECO:0000256" key="4">
    <source>
        <dbReference type="SAM" id="MobiDB-lite"/>
    </source>
</evidence>
<gene>
    <name evidence="5" type="primary">Dgri\GH12902</name>
    <name evidence="5" type="ORF">Dgri_GH12902</name>
</gene>
<feature type="compositionally biased region" description="Basic and acidic residues" evidence="4">
    <location>
        <begin position="52"/>
        <end position="71"/>
    </location>
</feature>